<feature type="compositionally biased region" description="Basic and acidic residues" evidence="6">
    <location>
        <begin position="225"/>
        <end position="257"/>
    </location>
</feature>
<keyword evidence="5 7" id="KW-0472">Membrane</keyword>
<feature type="region of interest" description="Disordered" evidence="6">
    <location>
        <begin position="216"/>
        <end position="257"/>
    </location>
</feature>
<protein>
    <submittedName>
        <fullName evidence="8">Type IV secretion system protein VirB10</fullName>
    </submittedName>
</protein>
<dbReference type="RefSeq" id="WP_076625954.1">
    <property type="nucleotide sequence ID" value="NZ_BMEW01000010.1"/>
</dbReference>
<sequence>MAEHKGTDDQAVEDTVFESDGAPREKAYRVERRQSRAAMGLNSLAGKLVFGSVGGCLLVVLAYAMVAGEEDSAPIETSNVTEFQDGATGSGFGNIAPAAAPEPEDDGFDFGLIQDQLDSQRSALEERNASLQEQVQQLQNSLADLSGRAGNENSVLVADLSRALQETQEQNAKMAQQMREEFANQLKSLQAANEERMTQQEETLESLRRENQTLQTEITTASNDAAREAQDAEAERRRQAQRESELAARQRQQQEELQARIESEAVIYDSGASSGGAGSSTDGPEDTLGQLSPRGESRDSTLRAFVSGGGGVTPTEQATEIANPSYTVLQGTMIQASLENAVDSSLPGTVSAVVNYPVWSFDQTQVLIPSGSRLFGSYSSDIDVGQGRILIGWTRLVTPGGQSVQLSAFGGDQVGRSGISGHVDTRFGTRFGNAALISLIGAGPSIAAAQIDDDTTSDMARNVTEDLGETTTSAAAEYATLPPIITVEQGSAITVMVDRDLEFF</sequence>
<dbReference type="Pfam" id="PF03743">
    <property type="entry name" value="TrbI"/>
    <property type="match status" value="1"/>
</dbReference>
<evidence type="ECO:0000256" key="5">
    <source>
        <dbReference type="ARBA" id="ARBA00023136"/>
    </source>
</evidence>
<organism evidence="8 9">
    <name type="scientific">Salipiger profundus</name>
    <dbReference type="NCBI Taxonomy" id="1229727"/>
    <lineage>
        <taxon>Bacteria</taxon>
        <taxon>Pseudomonadati</taxon>
        <taxon>Pseudomonadota</taxon>
        <taxon>Alphaproteobacteria</taxon>
        <taxon>Rhodobacterales</taxon>
        <taxon>Roseobacteraceae</taxon>
        <taxon>Salipiger</taxon>
    </lineage>
</organism>
<dbReference type="GO" id="GO:0016020">
    <property type="term" value="C:membrane"/>
    <property type="evidence" value="ECO:0007669"/>
    <property type="project" value="UniProtKB-SubCell"/>
</dbReference>
<keyword evidence="9" id="KW-1185">Reference proteome</keyword>
<evidence type="ECO:0000256" key="4">
    <source>
        <dbReference type="ARBA" id="ARBA00022989"/>
    </source>
</evidence>
<keyword evidence="8" id="KW-0614">Plasmid</keyword>
<keyword evidence="4 7" id="KW-1133">Transmembrane helix</keyword>
<dbReference type="PANTHER" id="PTHR45615">
    <property type="entry name" value="MYOSIN HEAVY CHAIN, NON-MUSCLE"/>
    <property type="match status" value="1"/>
</dbReference>
<feature type="transmembrane region" description="Helical" evidence="7">
    <location>
        <begin position="44"/>
        <end position="66"/>
    </location>
</feature>
<accession>A0A1U7DDW7</accession>
<dbReference type="Proteomes" id="UP000186559">
    <property type="component" value="Plasmid pTPRO6"/>
</dbReference>
<dbReference type="KEGG" id="tpro:Ga0080559_TMP5218"/>
<reference evidence="8 9" key="1">
    <citation type="submission" date="2016-03" db="EMBL/GenBank/DDBJ databases">
        <title>Deep-sea bacteria in the southern Pacific.</title>
        <authorList>
            <person name="Tang K."/>
        </authorList>
    </citation>
    <scope>NUCLEOTIDE SEQUENCE [LARGE SCALE GENOMIC DNA]</scope>
    <source>
        <strain evidence="8 9">JLT2016</strain>
        <plasmid evidence="9">Plasmid ptpro6</plasmid>
    </source>
</reference>
<evidence type="ECO:0000256" key="3">
    <source>
        <dbReference type="ARBA" id="ARBA00022692"/>
    </source>
</evidence>
<comment type="similarity">
    <text evidence="2">Belongs to the TrbI/VirB10 family.</text>
</comment>
<dbReference type="AlphaFoldDB" id="A0A1U7DDW7"/>
<evidence type="ECO:0000256" key="6">
    <source>
        <dbReference type="SAM" id="MobiDB-lite"/>
    </source>
</evidence>
<evidence type="ECO:0000256" key="1">
    <source>
        <dbReference type="ARBA" id="ARBA00004167"/>
    </source>
</evidence>
<geneLocation type="plasmid" evidence="9">
    <name>ptpro6</name>
</geneLocation>
<evidence type="ECO:0000313" key="8">
    <source>
        <dbReference type="EMBL" id="APX26318.1"/>
    </source>
</evidence>
<dbReference type="EMBL" id="CP014802">
    <property type="protein sequence ID" value="APX26318.1"/>
    <property type="molecule type" value="Genomic_DNA"/>
</dbReference>
<dbReference type="Gene3D" id="2.40.128.260">
    <property type="entry name" value="Type IV secretion system, VirB10/TraB/TrbI"/>
    <property type="match status" value="1"/>
</dbReference>
<evidence type="ECO:0000256" key="2">
    <source>
        <dbReference type="ARBA" id="ARBA00010265"/>
    </source>
</evidence>
<dbReference type="InterPro" id="IPR005498">
    <property type="entry name" value="T4SS_VirB10/TraB/TrbI"/>
</dbReference>
<feature type="region of interest" description="Disordered" evidence="6">
    <location>
        <begin position="270"/>
        <end position="317"/>
    </location>
</feature>
<keyword evidence="3 7" id="KW-0812">Transmembrane</keyword>
<proteinExistence type="inferred from homology"/>
<comment type="subcellular location">
    <subcellularLocation>
        <location evidence="1">Membrane</location>
        <topology evidence="1">Single-pass membrane protein</topology>
    </subcellularLocation>
</comment>
<dbReference type="InterPro" id="IPR042217">
    <property type="entry name" value="T4SS_VirB10/TrbI"/>
</dbReference>
<evidence type="ECO:0000313" key="9">
    <source>
        <dbReference type="Proteomes" id="UP000186559"/>
    </source>
</evidence>
<evidence type="ECO:0000256" key="7">
    <source>
        <dbReference type="SAM" id="Phobius"/>
    </source>
</evidence>
<gene>
    <name evidence="8" type="ORF">Ga0080559_TMP5218</name>
</gene>
<name>A0A1U7DDW7_9RHOB</name>
<dbReference type="PANTHER" id="PTHR45615:SF66">
    <property type="entry name" value="CARD DOMAIN-CONTAINING PROTEIN"/>
    <property type="match status" value="1"/>
</dbReference>
<feature type="region of interest" description="Disordered" evidence="6">
    <location>
        <begin position="1"/>
        <end position="25"/>
    </location>
</feature>
<dbReference type="CDD" id="cd16429">
    <property type="entry name" value="VirB10"/>
    <property type="match status" value="1"/>
</dbReference>